<organism evidence="2 3">
    <name type="scientific">Mycolicibacterium komossense</name>
    <dbReference type="NCBI Taxonomy" id="1779"/>
    <lineage>
        <taxon>Bacteria</taxon>
        <taxon>Bacillati</taxon>
        <taxon>Actinomycetota</taxon>
        <taxon>Actinomycetes</taxon>
        <taxon>Mycobacteriales</taxon>
        <taxon>Mycobacteriaceae</taxon>
        <taxon>Mycolicibacterium</taxon>
    </lineage>
</organism>
<dbReference type="Pfam" id="PF23976">
    <property type="entry name" value="DUF7302"/>
    <property type="match status" value="1"/>
</dbReference>
<proteinExistence type="predicted"/>
<dbReference type="Proteomes" id="UP001526201">
    <property type="component" value="Unassembled WGS sequence"/>
</dbReference>
<protein>
    <submittedName>
        <fullName evidence="2">Uncharacterized protein</fullName>
    </submittedName>
</protein>
<evidence type="ECO:0000313" key="2">
    <source>
        <dbReference type="EMBL" id="MCV7226064.1"/>
    </source>
</evidence>
<feature type="compositionally biased region" description="Basic and acidic residues" evidence="1">
    <location>
        <begin position="29"/>
        <end position="56"/>
    </location>
</feature>
<dbReference type="EMBL" id="JACKTY010000020">
    <property type="protein sequence ID" value="MCV7226064.1"/>
    <property type="molecule type" value="Genomic_DNA"/>
</dbReference>
<gene>
    <name evidence="2" type="ORF">H7J73_08460</name>
</gene>
<reference evidence="2 3" key="1">
    <citation type="journal article" date="2022" name="BMC Genomics">
        <title>Comparative genome analysis of mycobacteria focusing on tRNA and non-coding RNA.</title>
        <authorList>
            <person name="Behra P.R.K."/>
            <person name="Pettersson B.M.F."/>
            <person name="Ramesh M."/>
            <person name="Das S."/>
            <person name="Dasgupta S."/>
            <person name="Kirsebom L.A."/>
        </authorList>
    </citation>
    <scope>NUCLEOTIDE SEQUENCE [LARGE SCALE GENOMIC DNA]</scope>
    <source>
        <strain evidence="2 3">DSM 44078</strain>
    </source>
</reference>
<comment type="caution">
    <text evidence="2">The sequence shown here is derived from an EMBL/GenBank/DDBJ whole genome shotgun (WGS) entry which is preliminary data.</text>
</comment>
<keyword evidence="3" id="KW-1185">Reference proteome</keyword>
<dbReference type="InterPro" id="IPR055726">
    <property type="entry name" value="DUF7302"/>
</dbReference>
<evidence type="ECO:0000256" key="1">
    <source>
        <dbReference type="SAM" id="MobiDB-lite"/>
    </source>
</evidence>
<name>A0ABT3C9A4_9MYCO</name>
<dbReference type="RefSeq" id="WP_264066898.1">
    <property type="nucleotide sequence ID" value="NZ_JACKTY010000020.1"/>
</dbReference>
<evidence type="ECO:0000313" key="3">
    <source>
        <dbReference type="Proteomes" id="UP001526201"/>
    </source>
</evidence>
<accession>A0ABT3C9A4</accession>
<sequence>MPRLTNAAGVVVNVDDATAARLDSSWHPVGEKPKETAAQKRKREAEEKAAQDQERADVEAWLAAEREFVAAGGTAGGE</sequence>
<feature type="region of interest" description="Disordered" evidence="1">
    <location>
        <begin position="22"/>
        <end position="56"/>
    </location>
</feature>